<evidence type="ECO:0000313" key="2">
    <source>
        <dbReference type="Proteomes" id="UP000007174"/>
    </source>
</evidence>
<proteinExistence type="predicted"/>
<dbReference type="Proteomes" id="UP000007174">
    <property type="component" value="Unassembled WGS sequence"/>
</dbReference>
<dbReference type="HOGENOM" id="CLU_2941603_0_0_1"/>
<reference evidence="2" key="1">
    <citation type="journal article" date="2012" name="Nat. Genet.">
        <title>Lifestyle transitions in plant pathogenic Colletotrichum fungi deciphered by genome and transcriptome analyses.</title>
        <authorList>
            <person name="O'Connell R.J."/>
            <person name="Thon M.R."/>
            <person name="Hacquard S."/>
            <person name="Amyotte S.G."/>
            <person name="Kleemann J."/>
            <person name="Torres M.F."/>
            <person name="Damm U."/>
            <person name="Buiate E.A."/>
            <person name="Epstein L."/>
            <person name="Alkan N."/>
            <person name="Altmueller J."/>
            <person name="Alvarado-Balderrama L."/>
            <person name="Bauser C.A."/>
            <person name="Becker C."/>
            <person name="Birren B.W."/>
            <person name="Chen Z."/>
            <person name="Choi J."/>
            <person name="Crouch J.A."/>
            <person name="Duvick J.P."/>
            <person name="Farman M.A."/>
            <person name="Gan P."/>
            <person name="Heiman D."/>
            <person name="Henrissat B."/>
            <person name="Howard R.J."/>
            <person name="Kabbage M."/>
            <person name="Koch C."/>
            <person name="Kracher B."/>
            <person name="Kubo Y."/>
            <person name="Law A.D."/>
            <person name="Lebrun M.-H."/>
            <person name="Lee Y.-H."/>
            <person name="Miyara I."/>
            <person name="Moore N."/>
            <person name="Neumann U."/>
            <person name="Nordstroem K."/>
            <person name="Panaccione D.G."/>
            <person name="Panstruga R."/>
            <person name="Place M."/>
            <person name="Proctor R.H."/>
            <person name="Prusky D."/>
            <person name="Rech G."/>
            <person name="Reinhardt R."/>
            <person name="Rollins J.A."/>
            <person name="Rounsley S."/>
            <person name="Schardl C.L."/>
            <person name="Schwartz D.C."/>
            <person name="Shenoy N."/>
            <person name="Shirasu K."/>
            <person name="Sikhakolli U.R."/>
            <person name="Stueber K."/>
            <person name="Sukno S.A."/>
            <person name="Sweigard J.A."/>
            <person name="Takano Y."/>
            <person name="Takahara H."/>
            <person name="Trail F."/>
            <person name="van der Does H.C."/>
            <person name="Voll L.M."/>
            <person name="Will I."/>
            <person name="Young S."/>
            <person name="Zeng Q."/>
            <person name="Zhang J."/>
            <person name="Zhou S."/>
            <person name="Dickman M.B."/>
            <person name="Schulze-Lefert P."/>
            <person name="Ver Loren van Themaat E."/>
            <person name="Ma L.-J."/>
            <person name="Vaillancourt L.J."/>
        </authorList>
    </citation>
    <scope>NUCLEOTIDE SEQUENCE [LARGE SCALE GENOMIC DNA]</scope>
    <source>
        <strain evidence="2">IMI 349063</strain>
    </source>
</reference>
<gene>
    <name evidence="1" type="ORF">CH063_09887</name>
</gene>
<accession>H1VFA9</accession>
<sequence length="60" mass="7150">MLDEQGHDSTPVLIFESLRKPQICRMRRSRGSRHFERDVRCSLPFMYLRILPDANTTEKD</sequence>
<dbReference type="AlphaFoldDB" id="H1VFA9"/>
<protein>
    <submittedName>
        <fullName evidence="1">Uncharacterized protein</fullName>
    </submittedName>
</protein>
<dbReference type="EMBL" id="CACQ02003220">
    <property type="protein sequence ID" value="CCF38912.1"/>
    <property type="molecule type" value="Genomic_DNA"/>
</dbReference>
<name>H1VFA9_COLHI</name>
<organism evidence="1 2">
    <name type="scientific">Colletotrichum higginsianum (strain IMI 349063)</name>
    <name type="common">Crucifer anthracnose fungus</name>
    <dbReference type="NCBI Taxonomy" id="759273"/>
    <lineage>
        <taxon>Eukaryota</taxon>
        <taxon>Fungi</taxon>
        <taxon>Dikarya</taxon>
        <taxon>Ascomycota</taxon>
        <taxon>Pezizomycotina</taxon>
        <taxon>Sordariomycetes</taxon>
        <taxon>Hypocreomycetidae</taxon>
        <taxon>Glomerellales</taxon>
        <taxon>Glomerellaceae</taxon>
        <taxon>Colletotrichum</taxon>
        <taxon>Colletotrichum destructivum species complex</taxon>
    </lineage>
</organism>
<evidence type="ECO:0000313" key="1">
    <source>
        <dbReference type="EMBL" id="CCF38912.1"/>
    </source>
</evidence>